<feature type="domain" description="Endonuclease/exonuclease/phosphatase" evidence="2">
    <location>
        <begin position="255"/>
        <end position="352"/>
    </location>
</feature>
<dbReference type="InterPro" id="IPR036691">
    <property type="entry name" value="Endo/exonu/phosph_ase_sf"/>
</dbReference>
<dbReference type="InterPro" id="IPR025558">
    <property type="entry name" value="DUF4283"/>
</dbReference>
<evidence type="ECO:0000259" key="2">
    <source>
        <dbReference type="Pfam" id="PF03372"/>
    </source>
</evidence>
<feature type="domain" description="DUF4283" evidence="3">
    <location>
        <begin position="37"/>
        <end position="117"/>
    </location>
</feature>
<dbReference type="InterPro" id="IPR005135">
    <property type="entry name" value="Endo/exonuclease/phosphatase"/>
</dbReference>
<dbReference type="Pfam" id="PF03372">
    <property type="entry name" value="Exo_endo_phos"/>
    <property type="match status" value="1"/>
</dbReference>
<feature type="compositionally biased region" description="Low complexity" evidence="1">
    <location>
        <begin position="227"/>
        <end position="239"/>
    </location>
</feature>
<dbReference type="AlphaFoldDB" id="A0A9Q1K220"/>
<organism evidence="4 5">
    <name type="scientific">Carnegiea gigantea</name>
    <dbReference type="NCBI Taxonomy" id="171969"/>
    <lineage>
        <taxon>Eukaryota</taxon>
        <taxon>Viridiplantae</taxon>
        <taxon>Streptophyta</taxon>
        <taxon>Embryophyta</taxon>
        <taxon>Tracheophyta</taxon>
        <taxon>Spermatophyta</taxon>
        <taxon>Magnoliopsida</taxon>
        <taxon>eudicotyledons</taxon>
        <taxon>Gunneridae</taxon>
        <taxon>Pentapetalae</taxon>
        <taxon>Caryophyllales</taxon>
        <taxon>Cactineae</taxon>
        <taxon>Cactaceae</taxon>
        <taxon>Cactoideae</taxon>
        <taxon>Echinocereeae</taxon>
        <taxon>Carnegiea</taxon>
    </lineage>
</organism>
<gene>
    <name evidence="4" type="ORF">Cgig2_033624</name>
</gene>
<feature type="region of interest" description="Disordered" evidence="1">
    <location>
        <begin position="210"/>
        <end position="258"/>
    </location>
</feature>
<evidence type="ECO:0000256" key="1">
    <source>
        <dbReference type="SAM" id="MobiDB-lite"/>
    </source>
</evidence>
<keyword evidence="5" id="KW-1185">Reference proteome</keyword>
<feature type="compositionally biased region" description="Polar residues" evidence="1">
    <location>
        <begin position="210"/>
        <end position="223"/>
    </location>
</feature>
<dbReference type="EMBL" id="JAKOGI010000435">
    <property type="protein sequence ID" value="KAJ8435084.1"/>
    <property type="molecule type" value="Genomic_DNA"/>
</dbReference>
<proteinExistence type="predicted"/>
<comment type="caution">
    <text evidence="4">The sequence shown here is derived from an EMBL/GenBank/DDBJ whole genome shotgun (WGS) entry which is preliminary data.</text>
</comment>
<dbReference type="GO" id="GO:0003824">
    <property type="term" value="F:catalytic activity"/>
    <property type="evidence" value="ECO:0007669"/>
    <property type="project" value="InterPro"/>
</dbReference>
<name>A0A9Q1K220_9CARY</name>
<protein>
    <recommendedName>
        <fullName evidence="6">DUF4283 domain-containing protein</fullName>
    </recommendedName>
</protein>
<dbReference type="Gene3D" id="3.60.10.10">
    <property type="entry name" value="Endonuclease/exonuclease/phosphatase"/>
    <property type="match status" value="1"/>
</dbReference>
<dbReference type="OrthoDB" id="1939300at2759"/>
<accession>A0A9Q1K220</accession>
<sequence length="354" mass="40470">MVDLDEGNSLDFIPVDKINGVACTDLESEDVKDEIAYWSSSVLCSVLGANPPFVIIQAFIKRIWAQYEIEQILLVRNGIFLVRFKNIQDKQTVEKGGFYFFDNKLFVVKRWNANLDMNNENLHSLPLWIRLPNLELKYWGKSSLSKIRSLIGIPIKTYQYTKSRSMIQFARMLIEVPIEGPFPEFVEFFNEVGSNAQTSPPELEVPAFASHTQSNAPSHSSMEIQRASSSNASNASTSNQVQRKQATSPSPAPNENHIIHHNPFQEAQWENLWKDLKDIAQTMDEAWCLMGDFNTLRFKDDRVGGNEVQDNELCELATLLEACELHELKSTGAYFSWTNRSIWSRIDHVFLNDL</sequence>
<feature type="compositionally biased region" description="Polar residues" evidence="1">
    <location>
        <begin position="240"/>
        <end position="249"/>
    </location>
</feature>
<dbReference type="PANTHER" id="PTHR33233">
    <property type="entry name" value="ENDONUCLEASE/EXONUCLEASE/PHOSPHATASE"/>
    <property type="match status" value="1"/>
</dbReference>
<reference evidence="4" key="1">
    <citation type="submission" date="2022-04" db="EMBL/GenBank/DDBJ databases">
        <title>Carnegiea gigantea Genome sequencing and assembly v2.</title>
        <authorList>
            <person name="Copetti D."/>
            <person name="Sanderson M.J."/>
            <person name="Burquez A."/>
            <person name="Wojciechowski M.F."/>
        </authorList>
    </citation>
    <scope>NUCLEOTIDE SEQUENCE</scope>
    <source>
        <strain evidence="4">SGP5-SGP5p</strain>
        <tissue evidence="4">Aerial part</tissue>
    </source>
</reference>
<evidence type="ECO:0000313" key="4">
    <source>
        <dbReference type="EMBL" id="KAJ8435084.1"/>
    </source>
</evidence>
<evidence type="ECO:0008006" key="6">
    <source>
        <dbReference type="Google" id="ProtNLM"/>
    </source>
</evidence>
<dbReference type="PANTHER" id="PTHR33233:SF17">
    <property type="entry name" value="DUF4283 DOMAIN-CONTAINING PROTEIN"/>
    <property type="match status" value="1"/>
</dbReference>
<dbReference type="Pfam" id="PF14111">
    <property type="entry name" value="DUF4283"/>
    <property type="match status" value="1"/>
</dbReference>
<dbReference type="Proteomes" id="UP001153076">
    <property type="component" value="Unassembled WGS sequence"/>
</dbReference>
<evidence type="ECO:0000259" key="3">
    <source>
        <dbReference type="Pfam" id="PF14111"/>
    </source>
</evidence>
<evidence type="ECO:0000313" key="5">
    <source>
        <dbReference type="Proteomes" id="UP001153076"/>
    </source>
</evidence>
<dbReference type="SUPFAM" id="SSF56219">
    <property type="entry name" value="DNase I-like"/>
    <property type="match status" value="1"/>
</dbReference>